<name>A0ABR2Q6U0_9ROSI</name>
<dbReference type="EMBL" id="JBBPBN010000045">
    <property type="protein sequence ID" value="KAK8996211.1"/>
    <property type="molecule type" value="Genomic_DNA"/>
</dbReference>
<accession>A0ABR2Q6U0</accession>
<protein>
    <submittedName>
        <fullName evidence="1">Uncharacterized protein</fullName>
    </submittedName>
</protein>
<dbReference type="Proteomes" id="UP001396334">
    <property type="component" value="Unassembled WGS sequence"/>
</dbReference>
<sequence length="123" mass="13580">MTSLIFLAGKTIESEAYDPFVHVGILEMELEDADNIAGGAEPDDGGEVVTKFLVMLTLQFVILYTCSDDDLIQDFVNENECIMNDVVEKSFDEQGIDLDEFDCALKKMPITPKRLPLSTGLAV</sequence>
<keyword evidence="2" id="KW-1185">Reference proteome</keyword>
<organism evidence="1 2">
    <name type="scientific">Hibiscus sabdariffa</name>
    <name type="common">roselle</name>
    <dbReference type="NCBI Taxonomy" id="183260"/>
    <lineage>
        <taxon>Eukaryota</taxon>
        <taxon>Viridiplantae</taxon>
        <taxon>Streptophyta</taxon>
        <taxon>Embryophyta</taxon>
        <taxon>Tracheophyta</taxon>
        <taxon>Spermatophyta</taxon>
        <taxon>Magnoliopsida</taxon>
        <taxon>eudicotyledons</taxon>
        <taxon>Gunneridae</taxon>
        <taxon>Pentapetalae</taxon>
        <taxon>rosids</taxon>
        <taxon>malvids</taxon>
        <taxon>Malvales</taxon>
        <taxon>Malvaceae</taxon>
        <taxon>Malvoideae</taxon>
        <taxon>Hibiscus</taxon>
    </lineage>
</organism>
<evidence type="ECO:0000313" key="2">
    <source>
        <dbReference type="Proteomes" id="UP001396334"/>
    </source>
</evidence>
<gene>
    <name evidence="1" type="ORF">V6N11_076457</name>
</gene>
<reference evidence="1 2" key="1">
    <citation type="journal article" date="2024" name="G3 (Bethesda)">
        <title>Genome assembly of Hibiscus sabdariffa L. provides insights into metabolisms of medicinal natural products.</title>
        <authorList>
            <person name="Kim T."/>
        </authorList>
    </citation>
    <scope>NUCLEOTIDE SEQUENCE [LARGE SCALE GENOMIC DNA]</scope>
    <source>
        <strain evidence="1">TK-2024</strain>
        <tissue evidence="1">Old leaves</tissue>
    </source>
</reference>
<evidence type="ECO:0000313" key="1">
    <source>
        <dbReference type="EMBL" id="KAK8996211.1"/>
    </source>
</evidence>
<proteinExistence type="predicted"/>
<comment type="caution">
    <text evidence="1">The sequence shown here is derived from an EMBL/GenBank/DDBJ whole genome shotgun (WGS) entry which is preliminary data.</text>
</comment>